<feature type="transmembrane region" description="Helical" evidence="1">
    <location>
        <begin position="89"/>
        <end position="110"/>
    </location>
</feature>
<reference evidence="3" key="1">
    <citation type="submission" date="2021-04" db="EMBL/GenBank/DDBJ databases">
        <title>Biosynthetic gene clusters of Dactylosporangioum roseum.</title>
        <authorList>
            <person name="Hartkoorn R.C."/>
            <person name="Beaudoing E."/>
            <person name="Hot D."/>
            <person name="Moureu S."/>
        </authorList>
    </citation>
    <scope>NUCLEOTIDE SEQUENCE</scope>
    <source>
        <strain evidence="3">NRRL B-16295</strain>
    </source>
</reference>
<keyword evidence="3" id="KW-0482">Metalloprotease</keyword>
<protein>
    <submittedName>
        <fullName evidence="3">CPBP family intramembrane metalloprotease</fullName>
    </submittedName>
</protein>
<evidence type="ECO:0000313" key="4">
    <source>
        <dbReference type="Proteomes" id="UP001058271"/>
    </source>
</evidence>
<feature type="transmembrane region" description="Helical" evidence="1">
    <location>
        <begin position="122"/>
        <end position="142"/>
    </location>
</feature>
<dbReference type="Pfam" id="PF02517">
    <property type="entry name" value="Rce1-like"/>
    <property type="match status" value="1"/>
</dbReference>
<dbReference type="PANTHER" id="PTHR35797">
    <property type="entry name" value="PROTEASE-RELATED"/>
    <property type="match status" value="1"/>
</dbReference>
<proteinExistence type="predicted"/>
<dbReference type="EMBL" id="CP073721">
    <property type="protein sequence ID" value="UWZ40228.1"/>
    <property type="molecule type" value="Genomic_DNA"/>
</dbReference>
<dbReference type="PANTHER" id="PTHR35797:SF1">
    <property type="entry name" value="PROTEASE"/>
    <property type="match status" value="1"/>
</dbReference>
<keyword evidence="1" id="KW-0472">Membrane</keyword>
<evidence type="ECO:0000313" key="3">
    <source>
        <dbReference type="EMBL" id="UWZ40228.1"/>
    </source>
</evidence>
<dbReference type="Proteomes" id="UP001058271">
    <property type="component" value="Chromosome"/>
</dbReference>
<organism evidence="3 4">
    <name type="scientific">Dactylosporangium roseum</name>
    <dbReference type="NCBI Taxonomy" id="47989"/>
    <lineage>
        <taxon>Bacteria</taxon>
        <taxon>Bacillati</taxon>
        <taxon>Actinomycetota</taxon>
        <taxon>Actinomycetes</taxon>
        <taxon>Micromonosporales</taxon>
        <taxon>Micromonosporaceae</taxon>
        <taxon>Dactylosporangium</taxon>
    </lineage>
</organism>
<keyword evidence="3" id="KW-0645">Protease</keyword>
<feature type="transmembrane region" description="Helical" evidence="1">
    <location>
        <begin position="7"/>
        <end position="26"/>
    </location>
</feature>
<gene>
    <name evidence="3" type="ORF">Drose_06795</name>
</gene>
<accession>A0ABY5ZH03</accession>
<keyword evidence="1" id="KW-0812">Transmembrane</keyword>
<feature type="transmembrane region" description="Helical" evidence="1">
    <location>
        <begin position="251"/>
        <end position="269"/>
    </location>
</feature>
<feature type="transmembrane region" description="Helical" evidence="1">
    <location>
        <begin position="162"/>
        <end position="181"/>
    </location>
</feature>
<feature type="transmembrane region" description="Helical" evidence="1">
    <location>
        <begin position="193"/>
        <end position="213"/>
    </location>
</feature>
<keyword evidence="1" id="KW-1133">Transmembrane helix</keyword>
<evidence type="ECO:0000259" key="2">
    <source>
        <dbReference type="Pfam" id="PF02517"/>
    </source>
</evidence>
<keyword evidence="4" id="KW-1185">Reference proteome</keyword>
<feature type="domain" description="CAAX prenyl protease 2/Lysostaphin resistance protein A-like" evidence="2">
    <location>
        <begin position="128"/>
        <end position="232"/>
    </location>
</feature>
<sequence length="288" mass="31639">MRKHPLLAYFVLSYGLTWLCWIPYVLSETGLGLLPIRYPEILGSSQTLGVLPGAYLGPITAAFIVTAVVDGRPGLRRWAKRLVRWRVSLRWYLGIVLVVPVVAVVSTFPVPGALDDFRIPGATVFLMYIPLLVMQFLTTGVAEEPGWRDFAQPRLQARYGPLAGSLILGPLWGAWHLPLFFSEWAGWPDVNWLTAAEFVGSAVPLSIVMTWVFNRTDESLPLIMLFHANINTVYSLAWGEVFPSLDVFSDSLHSLAIGSAVTAVGLLIATRGRLGYKTIAAGLQNASS</sequence>
<feature type="transmembrane region" description="Helical" evidence="1">
    <location>
        <begin position="220"/>
        <end position="239"/>
    </location>
</feature>
<name>A0ABY5ZH03_9ACTN</name>
<dbReference type="GO" id="GO:0008237">
    <property type="term" value="F:metallopeptidase activity"/>
    <property type="evidence" value="ECO:0007669"/>
    <property type="project" value="UniProtKB-KW"/>
</dbReference>
<evidence type="ECO:0000256" key="1">
    <source>
        <dbReference type="SAM" id="Phobius"/>
    </source>
</evidence>
<feature type="transmembrane region" description="Helical" evidence="1">
    <location>
        <begin position="46"/>
        <end position="69"/>
    </location>
</feature>
<dbReference type="InterPro" id="IPR003675">
    <property type="entry name" value="Rce1/LyrA-like_dom"/>
</dbReference>
<keyword evidence="3" id="KW-0378">Hydrolase</keyword>
<dbReference type="InterPro" id="IPR042150">
    <property type="entry name" value="MmRce1-like"/>
</dbReference>